<evidence type="ECO:0000313" key="3">
    <source>
        <dbReference type="Proteomes" id="UP000028542"/>
    </source>
</evidence>
<comment type="caution">
    <text evidence="2">The sequence shown here is derived from an EMBL/GenBank/DDBJ whole genome shotgun (WGS) entry which is preliminary data.</text>
</comment>
<feature type="coiled-coil region" evidence="1">
    <location>
        <begin position="22"/>
        <end position="63"/>
    </location>
</feature>
<dbReference type="RefSeq" id="WP_035129103.1">
    <property type="nucleotide sequence ID" value="NZ_JPMD01000001.1"/>
</dbReference>
<name>A0A084JIF4_9CLOT</name>
<protein>
    <submittedName>
        <fullName evidence="2">Uncharacterized protein</fullName>
    </submittedName>
</protein>
<proteinExistence type="predicted"/>
<evidence type="ECO:0000313" key="2">
    <source>
        <dbReference type="EMBL" id="KEZ88738.1"/>
    </source>
</evidence>
<reference evidence="2 3" key="1">
    <citation type="submission" date="2014-07" db="EMBL/GenBank/DDBJ databases">
        <title>Draft genome of Clostridium sulfidigenes 113A isolated from sediments associated with methane hydrate from Krishna Godavari basin.</title>
        <authorList>
            <person name="Honkalas V.S."/>
            <person name="Dabir A.P."/>
            <person name="Arora P."/>
            <person name="Dhakephalkar P.K."/>
        </authorList>
    </citation>
    <scope>NUCLEOTIDE SEQUENCE [LARGE SCALE GENOMIC DNA]</scope>
    <source>
        <strain evidence="2 3">113A</strain>
    </source>
</reference>
<gene>
    <name evidence="2" type="ORF">IO99_00765</name>
</gene>
<dbReference type="AlphaFoldDB" id="A0A084JIF4"/>
<evidence type="ECO:0000256" key="1">
    <source>
        <dbReference type="SAM" id="Coils"/>
    </source>
</evidence>
<organism evidence="2 3">
    <name type="scientific">Clostridium sulfidigenes</name>
    <dbReference type="NCBI Taxonomy" id="318464"/>
    <lineage>
        <taxon>Bacteria</taxon>
        <taxon>Bacillati</taxon>
        <taxon>Bacillota</taxon>
        <taxon>Clostridia</taxon>
        <taxon>Eubacteriales</taxon>
        <taxon>Clostridiaceae</taxon>
        <taxon>Clostridium</taxon>
    </lineage>
</organism>
<keyword evidence="1" id="KW-0175">Coiled coil</keyword>
<accession>A0A084JIF4</accession>
<dbReference type="Proteomes" id="UP000028542">
    <property type="component" value="Unassembled WGS sequence"/>
</dbReference>
<dbReference type="EMBL" id="JPMD01000001">
    <property type="protein sequence ID" value="KEZ88738.1"/>
    <property type="molecule type" value="Genomic_DNA"/>
</dbReference>
<keyword evidence="3" id="KW-1185">Reference proteome</keyword>
<sequence>MELLKIESIYCKKQLSLYTEELDSKEKKDEELMQLIQRHDDEIKQLNEEIDLLKESLENKTNKILRLCQLLLL</sequence>